<comment type="caution">
    <text evidence="3">The sequence shown here is derived from an EMBL/GenBank/DDBJ whole genome shotgun (WGS) entry which is preliminary data.</text>
</comment>
<accession>A0A1J7CC33</accession>
<name>A0A1J7CC33_9ACTN</name>
<evidence type="ECO:0008006" key="5">
    <source>
        <dbReference type="Google" id="ProtNLM"/>
    </source>
</evidence>
<feature type="coiled-coil region" evidence="1">
    <location>
        <begin position="18"/>
        <end position="63"/>
    </location>
</feature>
<dbReference type="STRING" id="1428644.BIV57_02260"/>
<keyword evidence="4" id="KW-1185">Reference proteome</keyword>
<reference evidence="3 4" key="1">
    <citation type="submission" date="2016-10" db="EMBL/GenBank/DDBJ databases">
        <title>Genome sequence of Streptomyces gilvigriseus MUSC 26.</title>
        <authorList>
            <person name="Lee L.-H."/>
            <person name="Ser H.-L."/>
        </authorList>
    </citation>
    <scope>NUCLEOTIDE SEQUENCE [LARGE SCALE GENOMIC DNA]</scope>
    <source>
        <strain evidence="3 4">MUSC 26</strain>
    </source>
</reference>
<protein>
    <recommendedName>
        <fullName evidence="5">DUF948 domain-containing protein</fullName>
    </recommendedName>
</protein>
<dbReference type="AlphaFoldDB" id="A0A1J7CC33"/>
<evidence type="ECO:0000256" key="1">
    <source>
        <dbReference type="SAM" id="Coils"/>
    </source>
</evidence>
<sequence>MAAAALWVVLVAATAVVLVRLTRLLKDARRQLTGIAERAVPLLDQAADDLEDARRQLGRVDAVTSDMHRIAAEVQQVTSSASALSATVNSTVAGPLVKAAALGHGVRKAFGGGRKPQQQPPNPRRSRG</sequence>
<feature type="compositionally biased region" description="Pro residues" evidence="2">
    <location>
        <begin position="118"/>
        <end position="128"/>
    </location>
</feature>
<dbReference type="EMBL" id="MLCF01000007">
    <property type="protein sequence ID" value="OIV39072.1"/>
    <property type="molecule type" value="Genomic_DNA"/>
</dbReference>
<proteinExistence type="predicted"/>
<organism evidence="3 4">
    <name type="scientific">Mangrovactinospora gilvigrisea</name>
    <dbReference type="NCBI Taxonomy" id="1428644"/>
    <lineage>
        <taxon>Bacteria</taxon>
        <taxon>Bacillati</taxon>
        <taxon>Actinomycetota</taxon>
        <taxon>Actinomycetes</taxon>
        <taxon>Kitasatosporales</taxon>
        <taxon>Streptomycetaceae</taxon>
        <taxon>Mangrovactinospora</taxon>
    </lineage>
</organism>
<feature type="region of interest" description="Disordered" evidence="2">
    <location>
        <begin position="107"/>
        <end position="128"/>
    </location>
</feature>
<evidence type="ECO:0000256" key="2">
    <source>
        <dbReference type="SAM" id="MobiDB-lite"/>
    </source>
</evidence>
<gene>
    <name evidence="3" type="ORF">BIV57_02260</name>
</gene>
<keyword evidence="1" id="KW-0175">Coiled coil</keyword>
<evidence type="ECO:0000313" key="3">
    <source>
        <dbReference type="EMBL" id="OIV39072.1"/>
    </source>
</evidence>
<evidence type="ECO:0000313" key="4">
    <source>
        <dbReference type="Proteomes" id="UP000243342"/>
    </source>
</evidence>
<dbReference type="Proteomes" id="UP000243342">
    <property type="component" value="Unassembled WGS sequence"/>
</dbReference>